<evidence type="ECO:0000313" key="2">
    <source>
        <dbReference type="EMBL" id="RIY00112.1"/>
    </source>
</evidence>
<dbReference type="InterPro" id="IPR002636">
    <property type="entry name" value="DUF29"/>
</dbReference>
<dbReference type="PANTHER" id="PTHR34235:SF4">
    <property type="entry name" value="SLR0291 PROTEIN"/>
    <property type="match status" value="1"/>
</dbReference>
<accession>A0A3A1WJI8</accession>
<dbReference type="Pfam" id="PF01724">
    <property type="entry name" value="DUF29"/>
    <property type="match status" value="1"/>
</dbReference>
<proteinExistence type="predicted"/>
<dbReference type="RefSeq" id="WP_119540423.1">
    <property type="nucleotide sequence ID" value="NZ_QYRN01000006.1"/>
</dbReference>
<dbReference type="EMBL" id="QYRN01000006">
    <property type="protein sequence ID" value="RIY00112.1"/>
    <property type="molecule type" value="Genomic_DNA"/>
</dbReference>
<feature type="region of interest" description="Disordered" evidence="1">
    <location>
        <begin position="56"/>
        <end position="97"/>
    </location>
</feature>
<dbReference type="Proteomes" id="UP000265750">
    <property type="component" value="Unassembled WGS sequence"/>
</dbReference>
<gene>
    <name evidence="2" type="ORF">D3218_12520</name>
</gene>
<organism evidence="2 3">
    <name type="scientific">Aureimonas flava</name>
    <dbReference type="NCBI Taxonomy" id="2320271"/>
    <lineage>
        <taxon>Bacteria</taxon>
        <taxon>Pseudomonadati</taxon>
        <taxon>Pseudomonadota</taxon>
        <taxon>Alphaproteobacteria</taxon>
        <taxon>Hyphomicrobiales</taxon>
        <taxon>Aurantimonadaceae</taxon>
        <taxon>Aureimonas</taxon>
    </lineage>
</organism>
<reference evidence="3" key="1">
    <citation type="submission" date="2018-09" db="EMBL/GenBank/DDBJ databases">
        <authorList>
            <person name="Tuo L."/>
        </authorList>
    </citation>
    <scope>NUCLEOTIDE SEQUENCE [LARGE SCALE GENOMIC DNA]</scope>
    <source>
        <strain evidence="3">M2BS4Y-1</strain>
    </source>
</reference>
<protein>
    <submittedName>
        <fullName evidence="2">DUF29 domain-containing protein</fullName>
    </submittedName>
</protein>
<dbReference type="OrthoDB" id="425753at2"/>
<dbReference type="Gene3D" id="1.20.1220.20">
    <property type="entry name" value="Uncharcterised protein PF01724"/>
    <property type="match status" value="1"/>
</dbReference>
<sequence length="152" mass="16857">MAKPHVADAPLHERDANVWTQNQAAKPRARTYASIDRRDTAEELESLGALRRGEIESRRNVPLPHFPKGTCQPSLRSGGRKGAIAEQRRRLHRRMTGSPSLKIYPDEVLAEEFARAGTLAASGADLPGDAFPQSCPFRLEDILLPDFYPDGE</sequence>
<name>A0A3A1WJI8_9HYPH</name>
<evidence type="ECO:0000313" key="3">
    <source>
        <dbReference type="Proteomes" id="UP000265750"/>
    </source>
</evidence>
<feature type="region of interest" description="Disordered" evidence="1">
    <location>
        <begin position="1"/>
        <end position="33"/>
    </location>
</feature>
<dbReference type="AlphaFoldDB" id="A0A3A1WJI8"/>
<evidence type="ECO:0000256" key="1">
    <source>
        <dbReference type="SAM" id="MobiDB-lite"/>
    </source>
</evidence>
<comment type="caution">
    <text evidence="2">The sequence shown here is derived from an EMBL/GenBank/DDBJ whole genome shotgun (WGS) entry which is preliminary data.</text>
</comment>
<dbReference type="PANTHER" id="PTHR34235">
    <property type="entry name" value="SLR1203 PROTEIN-RELATED"/>
    <property type="match status" value="1"/>
</dbReference>
<keyword evidence="3" id="KW-1185">Reference proteome</keyword>